<dbReference type="Pfam" id="PF00501">
    <property type="entry name" value="AMP-binding"/>
    <property type="match status" value="1"/>
</dbReference>
<dbReference type="InterPro" id="IPR045851">
    <property type="entry name" value="AMP-bd_C_sf"/>
</dbReference>
<dbReference type="Proteomes" id="UP001152747">
    <property type="component" value="Unassembled WGS sequence"/>
</dbReference>
<evidence type="ECO:0000313" key="4">
    <source>
        <dbReference type="EMBL" id="CAI5443174.1"/>
    </source>
</evidence>
<dbReference type="OrthoDB" id="2962993at2759"/>
<gene>
    <name evidence="4" type="ORF">CAMP_LOCUS5811</name>
</gene>
<evidence type="ECO:0000313" key="5">
    <source>
        <dbReference type="Proteomes" id="UP001152747"/>
    </source>
</evidence>
<dbReference type="InterPro" id="IPR025110">
    <property type="entry name" value="AMP-bd_C"/>
</dbReference>
<dbReference type="InterPro" id="IPR020845">
    <property type="entry name" value="AMP-binding_CS"/>
</dbReference>
<dbReference type="InterPro" id="IPR042099">
    <property type="entry name" value="ANL_N_sf"/>
</dbReference>
<dbReference type="Pfam" id="PF13193">
    <property type="entry name" value="AMP-binding_C"/>
    <property type="match status" value="1"/>
</dbReference>
<dbReference type="SUPFAM" id="SSF56801">
    <property type="entry name" value="Acetyl-CoA synthetase-like"/>
    <property type="match status" value="1"/>
</dbReference>
<sequence>MLSRLTKTVLSGSGSGSGLRFASSAANNLFNQANLTADPSKVLFIEDDRQQTYGEFVKRAGQYATALTEKYNIKKGDRVMARVSKSIDTAALYIGCLQIGALYIPVNPGYTESEAAHYIKDATPSLLVTCNEELDKGFRSQINVLNELKLASEASTLKPCTEVEHVDPLDAACVCYTSGTTGLPKGAILTHGMLNNNAHDIVRDWGFTENDRNLHALPFYHVHGLYYSLHCSLFSHSSIIWRPKFEVEDTIKHMKTATVMMGVPTFYSRLLNSPNFTKDVFKNIRVFLSGSAPLSLATIEDFQKHTGHVILERYGMTEAGVMTTNPLNGVRKAGTVGPAVSGVGLRIAPNGGIEVKTNAIFAGYWKNPKKTAEEFTEDGWFKTGDVGFVDEDGYLTIGGRSKDMVITGGLNVYPKELEDFIDTLPFVEESAVIASPHPDFGEAVVAVVVPNDKSVNHKEFEQKLIGIMKKKVANYKVPKRVILLDSLPRNHISKLQKKELREAYKHLFLENN</sequence>
<evidence type="ECO:0000256" key="1">
    <source>
        <dbReference type="ARBA" id="ARBA00006432"/>
    </source>
</evidence>
<feature type="domain" description="AMP-binding enzyme C-terminal" evidence="3">
    <location>
        <begin position="416"/>
        <end position="492"/>
    </location>
</feature>
<dbReference type="InterPro" id="IPR000873">
    <property type="entry name" value="AMP-dep_synth/lig_dom"/>
</dbReference>
<comment type="similarity">
    <text evidence="1">Belongs to the ATP-dependent AMP-binding enzyme family.</text>
</comment>
<keyword evidence="5" id="KW-1185">Reference proteome</keyword>
<comment type="caution">
    <text evidence="4">The sequence shown here is derived from an EMBL/GenBank/DDBJ whole genome shotgun (WGS) entry which is preliminary data.</text>
</comment>
<dbReference type="AlphaFoldDB" id="A0A9P1IDH5"/>
<dbReference type="Gene3D" id="3.30.300.30">
    <property type="match status" value="1"/>
</dbReference>
<name>A0A9P1IDH5_9PELO</name>
<dbReference type="GO" id="GO:0006631">
    <property type="term" value="P:fatty acid metabolic process"/>
    <property type="evidence" value="ECO:0007669"/>
    <property type="project" value="TreeGrafter"/>
</dbReference>
<evidence type="ECO:0000259" key="2">
    <source>
        <dbReference type="Pfam" id="PF00501"/>
    </source>
</evidence>
<dbReference type="CDD" id="cd05941">
    <property type="entry name" value="MCS"/>
    <property type="match status" value="1"/>
</dbReference>
<dbReference type="PANTHER" id="PTHR43201">
    <property type="entry name" value="ACYL-COA SYNTHETASE"/>
    <property type="match status" value="1"/>
</dbReference>
<organism evidence="4 5">
    <name type="scientific">Caenorhabditis angaria</name>
    <dbReference type="NCBI Taxonomy" id="860376"/>
    <lineage>
        <taxon>Eukaryota</taxon>
        <taxon>Metazoa</taxon>
        <taxon>Ecdysozoa</taxon>
        <taxon>Nematoda</taxon>
        <taxon>Chromadorea</taxon>
        <taxon>Rhabditida</taxon>
        <taxon>Rhabditina</taxon>
        <taxon>Rhabditomorpha</taxon>
        <taxon>Rhabditoidea</taxon>
        <taxon>Rhabditidae</taxon>
        <taxon>Peloderinae</taxon>
        <taxon>Caenorhabditis</taxon>
    </lineage>
</organism>
<dbReference type="PANTHER" id="PTHR43201:SF8">
    <property type="entry name" value="ACYL-COA SYNTHETASE FAMILY MEMBER 3"/>
    <property type="match status" value="1"/>
</dbReference>
<proteinExistence type="inferred from homology"/>
<dbReference type="GO" id="GO:0031956">
    <property type="term" value="F:medium-chain fatty acid-CoA ligase activity"/>
    <property type="evidence" value="ECO:0007669"/>
    <property type="project" value="TreeGrafter"/>
</dbReference>
<protein>
    <submittedName>
        <fullName evidence="4">Uncharacterized protein</fullName>
    </submittedName>
</protein>
<dbReference type="EMBL" id="CANHGI010000002">
    <property type="protein sequence ID" value="CAI5443174.1"/>
    <property type="molecule type" value="Genomic_DNA"/>
</dbReference>
<evidence type="ECO:0000259" key="3">
    <source>
        <dbReference type="Pfam" id="PF13193"/>
    </source>
</evidence>
<accession>A0A9P1IDH5</accession>
<feature type="domain" description="AMP-dependent synthetase/ligase" evidence="2">
    <location>
        <begin position="35"/>
        <end position="356"/>
    </location>
</feature>
<dbReference type="PROSITE" id="PS00455">
    <property type="entry name" value="AMP_BINDING"/>
    <property type="match status" value="1"/>
</dbReference>
<dbReference type="Gene3D" id="3.40.50.12780">
    <property type="entry name" value="N-terminal domain of ligase-like"/>
    <property type="match status" value="1"/>
</dbReference>
<reference evidence="4" key="1">
    <citation type="submission" date="2022-11" db="EMBL/GenBank/DDBJ databases">
        <authorList>
            <person name="Kikuchi T."/>
        </authorList>
    </citation>
    <scope>NUCLEOTIDE SEQUENCE</scope>
    <source>
        <strain evidence="4">PS1010</strain>
    </source>
</reference>